<comment type="subcellular location">
    <subcellularLocation>
        <location evidence="1">Membrane</location>
        <topology evidence="1">Multi-pass membrane protein</topology>
    </subcellularLocation>
</comment>
<feature type="transmembrane region" description="Helical" evidence="6">
    <location>
        <begin position="174"/>
        <end position="194"/>
    </location>
</feature>
<dbReference type="GO" id="GO:0016020">
    <property type="term" value="C:membrane"/>
    <property type="evidence" value="ECO:0007669"/>
    <property type="project" value="UniProtKB-SubCell"/>
</dbReference>
<dbReference type="PANTHER" id="PTHR43791">
    <property type="entry name" value="PERMEASE-RELATED"/>
    <property type="match status" value="1"/>
</dbReference>
<evidence type="ECO:0000256" key="3">
    <source>
        <dbReference type="ARBA" id="ARBA00022692"/>
    </source>
</evidence>
<evidence type="ECO:0000256" key="5">
    <source>
        <dbReference type="ARBA" id="ARBA00023136"/>
    </source>
</evidence>
<evidence type="ECO:0000259" key="7">
    <source>
        <dbReference type="PROSITE" id="PS50850"/>
    </source>
</evidence>
<feature type="transmembrane region" description="Helical" evidence="6">
    <location>
        <begin position="339"/>
        <end position="359"/>
    </location>
</feature>
<keyword evidence="2" id="KW-0813">Transport</keyword>
<dbReference type="PROSITE" id="PS50850">
    <property type="entry name" value="MFS"/>
    <property type="match status" value="1"/>
</dbReference>
<dbReference type="GO" id="GO:0022857">
    <property type="term" value="F:transmembrane transporter activity"/>
    <property type="evidence" value="ECO:0007669"/>
    <property type="project" value="InterPro"/>
</dbReference>
<keyword evidence="3 6" id="KW-0812">Transmembrane</keyword>
<evidence type="ECO:0000256" key="2">
    <source>
        <dbReference type="ARBA" id="ARBA00022448"/>
    </source>
</evidence>
<comment type="caution">
    <text evidence="8">The sequence shown here is derived from an EMBL/GenBank/DDBJ whole genome shotgun (WGS) entry which is preliminary data.</text>
</comment>
<dbReference type="Proteomes" id="UP000187283">
    <property type="component" value="Unassembled WGS sequence"/>
</dbReference>
<dbReference type="PANTHER" id="PTHR43791:SF36">
    <property type="entry name" value="TRANSPORTER, PUTATIVE (AFU_ORTHOLOGUE AFUA_6G08340)-RELATED"/>
    <property type="match status" value="1"/>
</dbReference>
<dbReference type="SUPFAM" id="SSF103473">
    <property type="entry name" value="MFS general substrate transporter"/>
    <property type="match status" value="1"/>
</dbReference>
<dbReference type="EMBL" id="LSSN01001166">
    <property type="protein sequence ID" value="OMJ20723.1"/>
    <property type="molecule type" value="Genomic_DNA"/>
</dbReference>
<dbReference type="OrthoDB" id="2985014at2759"/>
<feature type="transmembrane region" description="Helical" evidence="6">
    <location>
        <begin position="206"/>
        <end position="226"/>
    </location>
</feature>
<sequence length="487" mass="54016">MSESQKGEMSSYPDEKQKDMLNVEVVLTPHEENVKRAYLRKIDTRVLPVIILLYICSSLDRSNIGVAYANGLTETLKFTAADQGNAVSIFTVFYTIFEAPSNMMLKRFKPRIWFSFIVCGWSISCMALALCKTPFSFVAVRAVLGAFESGFTPGITAYLPFWYAKTEIGSRMSLFFIALPIAGMFGGPLAGAIVKIKLGNFKPFETIFLLEGAFTLLVGLCTYFIMHDYPDTAKFFTEEERELATRRISASMGLASASKVSKKQTLVAFKDWKVYVFGTIGYGINNCLYIIQLYGPNIIKTMGYSNSTATFMSGIPFAFGFVGVLIGVYYVNKIQIWKAYCVAVPLNIIAFSMSGFVYGNNTVRMAGLCLGGLATCGVIPFTATWMASNCGSVSKRMVAMAIYASIGGFAGIATPYIFATTYAPKYVIGNAYNLALSSLTLILVLFMRYYMAAQNKYRDENPVDVSHLSIQEQIDLNDQHPNFRYRL</sequence>
<accession>A0A1R1Y1E1</accession>
<evidence type="ECO:0000313" key="8">
    <source>
        <dbReference type="EMBL" id="OMJ20723.1"/>
    </source>
</evidence>
<feature type="transmembrane region" description="Helical" evidence="6">
    <location>
        <begin position="311"/>
        <end position="332"/>
    </location>
</feature>
<dbReference type="InterPro" id="IPR020846">
    <property type="entry name" value="MFS_dom"/>
</dbReference>
<reference evidence="8 9" key="1">
    <citation type="submission" date="2017-01" db="EMBL/GenBank/DDBJ databases">
        <authorList>
            <person name="Mah S.A."/>
            <person name="Swanson W.J."/>
            <person name="Moy G.W."/>
            <person name="Vacquier V.D."/>
        </authorList>
    </citation>
    <scope>NUCLEOTIDE SEQUENCE [LARGE SCALE GENOMIC DNA]</scope>
    <source>
        <strain evidence="8 9">GSMNP</strain>
    </source>
</reference>
<evidence type="ECO:0000313" key="9">
    <source>
        <dbReference type="Proteomes" id="UP000187283"/>
    </source>
</evidence>
<gene>
    <name evidence="8" type="ORF">AYI70_g3931</name>
</gene>
<dbReference type="AlphaFoldDB" id="A0A1R1Y1E1"/>
<feature type="transmembrane region" description="Helical" evidence="6">
    <location>
        <begin position="112"/>
        <end position="130"/>
    </location>
</feature>
<dbReference type="InterPro" id="IPR036259">
    <property type="entry name" value="MFS_trans_sf"/>
</dbReference>
<dbReference type="STRING" id="133412.A0A1R1Y1E1"/>
<feature type="transmembrane region" description="Helical" evidence="6">
    <location>
        <begin position="398"/>
        <end position="419"/>
    </location>
</feature>
<keyword evidence="5 6" id="KW-0472">Membrane</keyword>
<feature type="transmembrane region" description="Helical" evidence="6">
    <location>
        <begin position="142"/>
        <end position="162"/>
    </location>
</feature>
<keyword evidence="4 6" id="KW-1133">Transmembrane helix</keyword>
<dbReference type="FunFam" id="1.20.1250.20:FF:000018">
    <property type="entry name" value="MFS transporter permease"/>
    <property type="match status" value="1"/>
</dbReference>
<dbReference type="Pfam" id="PF07690">
    <property type="entry name" value="MFS_1"/>
    <property type="match status" value="1"/>
</dbReference>
<evidence type="ECO:0000256" key="1">
    <source>
        <dbReference type="ARBA" id="ARBA00004141"/>
    </source>
</evidence>
<dbReference type="InterPro" id="IPR011701">
    <property type="entry name" value="MFS"/>
</dbReference>
<name>A0A1R1Y1E1_9FUNG</name>
<evidence type="ECO:0000256" key="6">
    <source>
        <dbReference type="SAM" id="Phobius"/>
    </source>
</evidence>
<evidence type="ECO:0000256" key="4">
    <source>
        <dbReference type="ARBA" id="ARBA00022989"/>
    </source>
</evidence>
<proteinExistence type="predicted"/>
<feature type="transmembrane region" description="Helical" evidence="6">
    <location>
        <begin position="365"/>
        <end position="386"/>
    </location>
</feature>
<organism evidence="8 9">
    <name type="scientific">Smittium culicis</name>
    <dbReference type="NCBI Taxonomy" id="133412"/>
    <lineage>
        <taxon>Eukaryota</taxon>
        <taxon>Fungi</taxon>
        <taxon>Fungi incertae sedis</taxon>
        <taxon>Zoopagomycota</taxon>
        <taxon>Kickxellomycotina</taxon>
        <taxon>Harpellomycetes</taxon>
        <taxon>Harpellales</taxon>
        <taxon>Legeriomycetaceae</taxon>
        <taxon>Smittium</taxon>
    </lineage>
</organism>
<protein>
    <submittedName>
        <fullName evidence="8">Putative transporter</fullName>
    </submittedName>
</protein>
<feature type="transmembrane region" description="Helical" evidence="6">
    <location>
        <begin position="272"/>
        <end position="291"/>
    </location>
</feature>
<feature type="transmembrane region" description="Helical" evidence="6">
    <location>
        <begin position="431"/>
        <end position="451"/>
    </location>
</feature>
<keyword evidence="9" id="KW-1185">Reference proteome</keyword>
<feature type="domain" description="Major facilitator superfamily (MFS) profile" evidence="7">
    <location>
        <begin position="46"/>
        <end position="456"/>
    </location>
</feature>
<dbReference type="Gene3D" id="1.20.1250.20">
    <property type="entry name" value="MFS general substrate transporter like domains"/>
    <property type="match status" value="2"/>
</dbReference>